<evidence type="ECO:0000256" key="7">
    <source>
        <dbReference type="SAM" id="MobiDB-lite"/>
    </source>
</evidence>
<evidence type="ECO:0000256" key="1">
    <source>
        <dbReference type="ARBA" id="ARBA00010641"/>
    </source>
</evidence>
<evidence type="ECO:0000256" key="2">
    <source>
        <dbReference type="ARBA" id="ARBA00023015"/>
    </source>
</evidence>
<evidence type="ECO:0000313" key="10">
    <source>
        <dbReference type="EMBL" id="GIH76033.1"/>
    </source>
</evidence>
<evidence type="ECO:0000256" key="5">
    <source>
        <dbReference type="ARBA" id="ARBA00023163"/>
    </source>
</evidence>
<feature type="region of interest" description="Disordered" evidence="7">
    <location>
        <begin position="1"/>
        <end position="24"/>
    </location>
</feature>
<dbReference type="InterPro" id="IPR007630">
    <property type="entry name" value="RNA_pol_sigma70_r4"/>
</dbReference>
<dbReference type="Gene3D" id="1.10.10.10">
    <property type="entry name" value="Winged helix-like DNA-binding domain superfamily/Winged helix DNA-binding domain"/>
    <property type="match status" value="1"/>
</dbReference>
<keyword evidence="3 6" id="KW-0731">Sigma factor</keyword>
<dbReference type="PROSITE" id="PS01063">
    <property type="entry name" value="SIGMA70_ECF"/>
    <property type="match status" value="1"/>
</dbReference>
<evidence type="ECO:0000313" key="11">
    <source>
        <dbReference type="Proteomes" id="UP000616724"/>
    </source>
</evidence>
<organism evidence="10 11">
    <name type="scientific">Planobispora longispora</name>
    <dbReference type="NCBI Taxonomy" id="28887"/>
    <lineage>
        <taxon>Bacteria</taxon>
        <taxon>Bacillati</taxon>
        <taxon>Actinomycetota</taxon>
        <taxon>Actinomycetes</taxon>
        <taxon>Streptosporangiales</taxon>
        <taxon>Streptosporangiaceae</taxon>
        <taxon>Planobispora</taxon>
    </lineage>
</organism>
<feature type="domain" description="RNA polymerase sigma-70 region 2" evidence="8">
    <location>
        <begin position="35"/>
        <end position="100"/>
    </location>
</feature>
<name>A0A8J3RPN0_9ACTN</name>
<keyword evidence="5 6" id="KW-0804">Transcription</keyword>
<dbReference type="GO" id="GO:0003677">
    <property type="term" value="F:DNA binding"/>
    <property type="evidence" value="ECO:0007669"/>
    <property type="project" value="UniProtKB-KW"/>
</dbReference>
<proteinExistence type="inferred from homology"/>
<dbReference type="NCBIfam" id="TIGR02937">
    <property type="entry name" value="sigma70-ECF"/>
    <property type="match status" value="1"/>
</dbReference>
<evidence type="ECO:0000256" key="4">
    <source>
        <dbReference type="ARBA" id="ARBA00023125"/>
    </source>
</evidence>
<dbReference type="CDD" id="cd06171">
    <property type="entry name" value="Sigma70_r4"/>
    <property type="match status" value="1"/>
</dbReference>
<dbReference type="InterPro" id="IPR036388">
    <property type="entry name" value="WH-like_DNA-bd_sf"/>
</dbReference>
<evidence type="ECO:0000256" key="3">
    <source>
        <dbReference type="ARBA" id="ARBA00023082"/>
    </source>
</evidence>
<feature type="domain" description="RNA polymerase sigma-70 region 4" evidence="9">
    <location>
        <begin position="132"/>
        <end position="180"/>
    </location>
</feature>
<reference evidence="10 11" key="1">
    <citation type="submission" date="2021-01" db="EMBL/GenBank/DDBJ databases">
        <title>Whole genome shotgun sequence of Planobispora longispora NBRC 13918.</title>
        <authorList>
            <person name="Komaki H."/>
            <person name="Tamura T."/>
        </authorList>
    </citation>
    <scope>NUCLEOTIDE SEQUENCE [LARGE SCALE GENOMIC DNA]</scope>
    <source>
        <strain evidence="10 11">NBRC 13918</strain>
    </source>
</reference>
<dbReference type="InterPro" id="IPR007627">
    <property type="entry name" value="RNA_pol_sigma70_r2"/>
</dbReference>
<dbReference type="GO" id="GO:0016987">
    <property type="term" value="F:sigma factor activity"/>
    <property type="evidence" value="ECO:0007669"/>
    <property type="project" value="UniProtKB-KW"/>
</dbReference>
<keyword evidence="2 6" id="KW-0805">Transcription regulation</keyword>
<comment type="caution">
    <text evidence="10">The sequence shown here is derived from an EMBL/GenBank/DDBJ whole genome shotgun (WGS) entry which is preliminary data.</text>
</comment>
<dbReference type="InterPro" id="IPR014284">
    <property type="entry name" value="RNA_pol_sigma-70_dom"/>
</dbReference>
<accession>A0A8J3RPN0</accession>
<dbReference type="GO" id="GO:0006352">
    <property type="term" value="P:DNA-templated transcription initiation"/>
    <property type="evidence" value="ECO:0007669"/>
    <property type="project" value="InterPro"/>
</dbReference>
<dbReference type="Pfam" id="PF04545">
    <property type="entry name" value="Sigma70_r4"/>
    <property type="match status" value="1"/>
</dbReference>
<dbReference type="InterPro" id="IPR013325">
    <property type="entry name" value="RNA_pol_sigma_r2"/>
</dbReference>
<dbReference type="InterPro" id="IPR039425">
    <property type="entry name" value="RNA_pol_sigma-70-like"/>
</dbReference>
<dbReference type="AlphaFoldDB" id="A0A8J3RPN0"/>
<comment type="similarity">
    <text evidence="1 6">Belongs to the sigma-70 factor family. ECF subfamily.</text>
</comment>
<dbReference type="PANTHER" id="PTHR43133:SF52">
    <property type="entry name" value="ECF RNA POLYMERASE SIGMA FACTOR SIGL"/>
    <property type="match status" value="1"/>
</dbReference>
<dbReference type="InterPro" id="IPR000838">
    <property type="entry name" value="RNA_pol_sigma70_ECF_CS"/>
</dbReference>
<protein>
    <recommendedName>
        <fullName evidence="6">RNA polymerase sigma factor</fullName>
    </recommendedName>
</protein>
<keyword evidence="4 6" id="KW-0238">DNA-binding</keyword>
<dbReference type="Gene3D" id="1.10.1740.10">
    <property type="match status" value="1"/>
</dbReference>
<evidence type="ECO:0000259" key="9">
    <source>
        <dbReference type="Pfam" id="PF04545"/>
    </source>
</evidence>
<gene>
    <name evidence="10" type="ORF">Plo01_24620</name>
</gene>
<dbReference type="PANTHER" id="PTHR43133">
    <property type="entry name" value="RNA POLYMERASE ECF-TYPE SIGMA FACTO"/>
    <property type="match status" value="1"/>
</dbReference>
<dbReference type="EMBL" id="BOOH01000019">
    <property type="protein sequence ID" value="GIH76033.1"/>
    <property type="molecule type" value="Genomic_DNA"/>
</dbReference>
<sequence>MPEADPVTPEPNRPAVRREDVSHAGTADEQLVRALFDEHGGPLYGYALRLTGDSGRAEDVVQETLLRAWRHPDALGGGSIRAWLFTVARNLVFDQHRARKSRPQETGDEALAVVPADDELERAVESWAVAEALAALRPEHREVLVEVYYQGKSVKEAAETLGIPPGTVKSRTYYALRALKLALEERGLAP</sequence>
<dbReference type="SUPFAM" id="SSF88659">
    <property type="entry name" value="Sigma3 and sigma4 domains of RNA polymerase sigma factors"/>
    <property type="match status" value="1"/>
</dbReference>
<dbReference type="Pfam" id="PF04542">
    <property type="entry name" value="Sigma70_r2"/>
    <property type="match status" value="1"/>
</dbReference>
<evidence type="ECO:0000259" key="8">
    <source>
        <dbReference type="Pfam" id="PF04542"/>
    </source>
</evidence>
<dbReference type="NCBIfam" id="NF007227">
    <property type="entry name" value="PRK09645.1"/>
    <property type="match status" value="1"/>
</dbReference>
<keyword evidence="11" id="KW-1185">Reference proteome</keyword>
<evidence type="ECO:0000256" key="6">
    <source>
        <dbReference type="RuleBase" id="RU000716"/>
    </source>
</evidence>
<dbReference type="Proteomes" id="UP000616724">
    <property type="component" value="Unassembled WGS sequence"/>
</dbReference>
<dbReference type="SUPFAM" id="SSF88946">
    <property type="entry name" value="Sigma2 domain of RNA polymerase sigma factors"/>
    <property type="match status" value="1"/>
</dbReference>
<dbReference type="InterPro" id="IPR013324">
    <property type="entry name" value="RNA_pol_sigma_r3/r4-like"/>
</dbReference>